<feature type="region of interest" description="Disordered" evidence="2">
    <location>
        <begin position="171"/>
        <end position="223"/>
    </location>
</feature>
<dbReference type="Pfam" id="PF06810">
    <property type="entry name" value="Phage_scaffold"/>
    <property type="match status" value="1"/>
</dbReference>
<protein>
    <recommendedName>
        <fullName evidence="5">Scaffolding protein</fullName>
    </recommendedName>
</protein>
<feature type="coiled-coil region" evidence="1">
    <location>
        <begin position="51"/>
        <end position="121"/>
    </location>
</feature>
<evidence type="ECO:0008006" key="5">
    <source>
        <dbReference type="Google" id="ProtNLM"/>
    </source>
</evidence>
<sequence length="223" mass="25003">MLKKQQMSFSHMLRLNLQFFSEPPSEPPAGDPPPATDPPAAEPKMYDEDYVKKLRDEAAGYRTKLKGLETQSKTSQEDLIKKVFETFGINPDPNLEFEKQLNQAKTQAQVAEQKANEKLIKAEVKYTGAELGIVDPDVAYLLIRDKELTVKEDGSVTGVKEALEALLAEKPYLASGVAPAEPTEPTKPNRYIPGSRQPGNDQRKEDKRNKGAERAKQRHKKEE</sequence>
<comment type="caution">
    <text evidence="3">The sequence shown here is derived from an EMBL/GenBank/DDBJ whole genome shotgun (WGS) entry which is preliminary data.</text>
</comment>
<feature type="region of interest" description="Disordered" evidence="2">
    <location>
        <begin position="1"/>
        <end position="47"/>
    </location>
</feature>
<keyword evidence="4" id="KW-1185">Reference proteome</keyword>
<dbReference type="AlphaFoldDB" id="A0A235FAV8"/>
<evidence type="ECO:0000313" key="3">
    <source>
        <dbReference type="EMBL" id="OYD58470.1"/>
    </source>
</evidence>
<accession>A0A235FAV8</accession>
<organism evidence="3 4">
    <name type="scientific">Fictibacillus aquaticus</name>
    <dbReference type="NCBI Taxonomy" id="2021314"/>
    <lineage>
        <taxon>Bacteria</taxon>
        <taxon>Bacillati</taxon>
        <taxon>Bacillota</taxon>
        <taxon>Bacilli</taxon>
        <taxon>Bacillales</taxon>
        <taxon>Fictibacillaceae</taxon>
        <taxon>Fictibacillus</taxon>
    </lineage>
</organism>
<evidence type="ECO:0000256" key="2">
    <source>
        <dbReference type="SAM" id="MobiDB-lite"/>
    </source>
</evidence>
<feature type="compositionally biased region" description="Pro residues" evidence="2">
    <location>
        <begin position="24"/>
        <end position="41"/>
    </location>
</feature>
<proteinExistence type="predicted"/>
<evidence type="ECO:0000313" key="4">
    <source>
        <dbReference type="Proteomes" id="UP000215059"/>
    </source>
</evidence>
<gene>
    <name evidence="3" type="ORF">CGZ90_00790</name>
</gene>
<keyword evidence="1" id="KW-0175">Coiled coil</keyword>
<name>A0A235FAV8_9BACL</name>
<dbReference type="Proteomes" id="UP000215059">
    <property type="component" value="Unassembled WGS sequence"/>
</dbReference>
<feature type="compositionally biased region" description="Basic and acidic residues" evidence="2">
    <location>
        <begin position="201"/>
        <end position="223"/>
    </location>
</feature>
<reference evidence="3 4" key="1">
    <citation type="submission" date="2017-07" db="EMBL/GenBank/DDBJ databases">
        <title>Fictibacillus sp. nov. GDSW-R2A3 Genome sequencing and assembly.</title>
        <authorList>
            <person name="Mayilraj S."/>
        </authorList>
    </citation>
    <scope>NUCLEOTIDE SEQUENCE [LARGE SCALE GENOMIC DNA]</scope>
    <source>
        <strain evidence="3 4">GDSW-R2A3</strain>
    </source>
</reference>
<dbReference type="InterPro" id="IPR009636">
    <property type="entry name" value="SCAF"/>
</dbReference>
<evidence type="ECO:0000256" key="1">
    <source>
        <dbReference type="SAM" id="Coils"/>
    </source>
</evidence>
<dbReference type="EMBL" id="NOII01000001">
    <property type="protein sequence ID" value="OYD58470.1"/>
    <property type="molecule type" value="Genomic_DNA"/>
</dbReference>